<sequence length="153" mass="16523">MATAKTETKKTGNTVEAKGDVKFALPDARRGLYAYVGAADYAVEQIRSLPRYQGAVVELLRSQVKDLQYQARVLPQTLRSSITDVQGRVTGTYSEFANRGEKLVSNIRKDPATQAAVEQTKTAKSQVKAARTSVKKAASDAETATEKAGDKIG</sequence>
<proteinExistence type="predicted"/>
<organism evidence="2 3">
    <name type="scientific">Cryptosporangium minutisporangium</name>
    <dbReference type="NCBI Taxonomy" id="113569"/>
    <lineage>
        <taxon>Bacteria</taxon>
        <taxon>Bacillati</taxon>
        <taxon>Actinomycetota</taxon>
        <taxon>Actinomycetes</taxon>
        <taxon>Cryptosporangiales</taxon>
        <taxon>Cryptosporangiaceae</taxon>
        <taxon>Cryptosporangium</taxon>
    </lineage>
</organism>
<feature type="compositionally biased region" description="Polar residues" evidence="1">
    <location>
        <begin position="116"/>
        <end position="125"/>
    </location>
</feature>
<reference evidence="3" key="1">
    <citation type="journal article" date="2019" name="Int. J. Syst. Evol. Microbiol.">
        <title>The Global Catalogue of Microorganisms (GCM) 10K type strain sequencing project: providing services to taxonomists for standard genome sequencing and annotation.</title>
        <authorList>
            <consortium name="The Broad Institute Genomics Platform"/>
            <consortium name="The Broad Institute Genome Sequencing Center for Infectious Disease"/>
            <person name="Wu L."/>
            <person name="Ma J."/>
        </authorList>
    </citation>
    <scope>NUCLEOTIDE SEQUENCE [LARGE SCALE GENOMIC DNA]</scope>
    <source>
        <strain evidence="3">JCM 9458</strain>
    </source>
</reference>
<comment type="caution">
    <text evidence="2">The sequence shown here is derived from an EMBL/GenBank/DDBJ whole genome shotgun (WGS) entry which is preliminary data.</text>
</comment>
<name>A0ABP6SW71_9ACTN</name>
<protein>
    <recommendedName>
        <fullName evidence="4">Phasin family protein</fullName>
    </recommendedName>
</protein>
<dbReference type="RefSeq" id="WP_345728341.1">
    <property type="nucleotide sequence ID" value="NZ_BAAAYN010000017.1"/>
</dbReference>
<dbReference type="EMBL" id="BAAAYN010000017">
    <property type="protein sequence ID" value="GAA3386730.1"/>
    <property type="molecule type" value="Genomic_DNA"/>
</dbReference>
<evidence type="ECO:0008006" key="4">
    <source>
        <dbReference type="Google" id="ProtNLM"/>
    </source>
</evidence>
<evidence type="ECO:0000313" key="3">
    <source>
        <dbReference type="Proteomes" id="UP001501676"/>
    </source>
</evidence>
<feature type="region of interest" description="Disordered" evidence="1">
    <location>
        <begin position="114"/>
        <end position="153"/>
    </location>
</feature>
<gene>
    <name evidence="2" type="ORF">GCM10020369_26360</name>
</gene>
<evidence type="ECO:0000256" key="1">
    <source>
        <dbReference type="SAM" id="MobiDB-lite"/>
    </source>
</evidence>
<feature type="compositionally biased region" description="Basic and acidic residues" evidence="1">
    <location>
        <begin position="144"/>
        <end position="153"/>
    </location>
</feature>
<dbReference type="Proteomes" id="UP001501676">
    <property type="component" value="Unassembled WGS sequence"/>
</dbReference>
<accession>A0ABP6SW71</accession>
<evidence type="ECO:0000313" key="2">
    <source>
        <dbReference type="EMBL" id="GAA3386730.1"/>
    </source>
</evidence>
<keyword evidence="3" id="KW-1185">Reference proteome</keyword>